<keyword evidence="1" id="KW-0732">Signal</keyword>
<gene>
    <name evidence="2" type="ORF">OL497_20995</name>
</gene>
<feature type="chain" id="PRO_5046781892" description="DUF4595 domain-containing protein" evidence="1">
    <location>
        <begin position="24"/>
        <end position="291"/>
    </location>
</feature>
<dbReference type="RefSeq" id="WP_264733207.1">
    <property type="nucleotide sequence ID" value="NZ_JAPDNR010000001.1"/>
</dbReference>
<name>A0ABT3IQZ9_9BACT</name>
<evidence type="ECO:0000313" key="3">
    <source>
        <dbReference type="Proteomes" id="UP001207742"/>
    </source>
</evidence>
<sequence>MKKHPLSIHICLLLICVAAQFTACNKTVSPLPVSGTASSTVKAPIWLLTRVVKTGPDYQFEKTFFYNAQHQLIRAERKPKDSSYPQPKTQYFTYDSNGLLSYVVTNIQKDTIFLQYDTQNRLIAHSPVRQWNTTLYHFNYYYKGNNTIGVTYYHNQIIMVAQAASYRKEFVYDAAGNIIKTLSTSRTFFFGNPTAVPDTSQIPTERILTYDNHPNFSRALQGNGPGILLAVELGSDNGEYFPVLPVNNISDDGFYYYRYTYNKDGLVQQANVYTKYNNALVASARFEYTRI</sequence>
<protein>
    <recommendedName>
        <fullName evidence="4">DUF4595 domain-containing protein</fullName>
    </recommendedName>
</protein>
<comment type="caution">
    <text evidence="2">The sequence shown here is derived from an EMBL/GenBank/DDBJ whole genome shotgun (WGS) entry which is preliminary data.</text>
</comment>
<proteinExistence type="predicted"/>
<evidence type="ECO:0000313" key="2">
    <source>
        <dbReference type="EMBL" id="MCW3486391.1"/>
    </source>
</evidence>
<reference evidence="2 3" key="1">
    <citation type="submission" date="2022-10" db="EMBL/GenBank/DDBJ databases">
        <title>Chitinophaga nivalis PC15 sp. nov., isolated from Pyeongchang county, South Korea.</title>
        <authorList>
            <person name="Trinh H.N."/>
        </authorList>
    </citation>
    <scope>NUCLEOTIDE SEQUENCE [LARGE SCALE GENOMIC DNA]</scope>
    <source>
        <strain evidence="2 3">PC14</strain>
    </source>
</reference>
<evidence type="ECO:0000256" key="1">
    <source>
        <dbReference type="SAM" id="SignalP"/>
    </source>
</evidence>
<keyword evidence="3" id="KW-1185">Reference proteome</keyword>
<dbReference type="Proteomes" id="UP001207742">
    <property type="component" value="Unassembled WGS sequence"/>
</dbReference>
<dbReference type="EMBL" id="JAPDNS010000002">
    <property type="protein sequence ID" value="MCW3486391.1"/>
    <property type="molecule type" value="Genomic_DNA"/>
</dbReference>
<feature type="signal peptide" evidence="1">
    <location>
        <begin position="1"/>
        <end position="23"/>
    </location>
</feature>
<evidence type="ECO:0008006" key="4">
    <source>
        <dbReference type="Google" id="ProtNLM"/>
    </source>
</evidence>
<organism evidence="2 3">
    <name type="scientific">Chitinophaga nivalis</name>
    <dbReference type="NCBI Taxonomy" id="2991709"/>
    <lineage>
        <taxon>Bacteria</taxon>
        <taxon>Pseudomonadati</taxon>
        <taxon>Bacteroidota</taxon>
        <taxon>Chitinophagia</taxon>
        <taxon>Chitinophagales</taxon>
        <taxon>Chitinophagaceae</taxon>
        <taxon>Chitinophaga</taxon>
    </lineage>
</organism>
<accession>A0ABT3IQZ9</accession>